<dbReference type="GO" id="GO:0019878">
    <property type="term" value="P:lysine biosynthetic process via aminoadipic acid"/>
    <property type="evidence" value="ECO:0007669"/>
    <property type="project" value="UniProtKB-UniPathway"/>
</dbReference>
<dbReference type="CDD" id="cd05235">
    <property type="entry name" value="SDR_e1"/>
    <property type="match status" value="1"/>
</dbReference>
<dbReference type="Pfam" id="PF07993">
    <property type="entry name" value="NAD_binding_4"/>
    <property type="match status" value="1"/>
</dbReference>
<evidence type="ECO:0000256" key="17">
    <source>
        <dbReference type="ARBA" id="ARBA00049537"/>
    </source>
</evidence>
<dbReference type="PIRSF" id="PIRSF001617">
    <property type="entry name" value="Alpha-AR"/>
    <property type="match status" value="1"/>
</dbReference>
<evidence type="ECO:0000256" key="18">
    <source>
        <dbReference type="SAM" id="MobiDB-lite"/>
    </source>
</evidence>
<protein>
    <recommendedName>
        <fullName evidence="14">Alpha-aminoadipate reductase</fullName>
        <ecNumber evidence="6">1.2.1.31</ecNumber>
        <ecNumber evidence="5">1.2.1.95</ecNumber>
    </recommendedName>
    <alternativeName>
        <fullName evidence="13">L-aminoadipate-semialdehyde dehydrogenase</fullName>
    </alternativeName>
</protein>
<evidence type="ECO:0000259" key="19">
    <source>
        <dbReference type="PROSITE" id="PS50075"/>
    </source>
</evidence>
<comment type="pathway">
    <text evidence="3">Amino-acid biosynthesis; L-lysine biosynthesis via AAA pathway; L-lysine from L-alpha-aminoadipate (fungal route): step 1/3.</text>
</comment>
<dbReference type="SUPFAM" id="SSF56801">
    <property type="entry name" value="Acetyl-CoA synthetase-like"/>
    <property type="match status" value="1"/>
</dbReference>
<gene>
    <name evidence="20" type="ORF">BCR32DRAFT_271916</name>
</gene>
<evidence type="ECO:0000256" key="3">
    <source>
        <dbReference type="ARBA" id="ARBA00004827"/>
    </source>
</evidence>
<dbReference type="InterPro" id="IPR006162">
    <property type="entry name" value="Ppantetheine_attach_site"/>
</dbReference>
<dbReference type="Proteomes" id="UP000193944">
    <property type="component" value="Unassembled WGS sequence"/>
</dbReference>
<dbReference type="EC" id="1.2.1.95" evidence="5"/>
<dbReference type="InterPro" id="IPR036291">
    <property type="entry name" value="NAD(P)-bd_dom_sf"/>
</dbReference>
<evidence type="ECO:0000256" key="9">
    <source>
        <dbReference type="ARBA" id="ARBA00022605"/>
    </source>
</evidence>
<evidence type="ECO:0000256" key="8">
    <source>
        <dbReference type="ARBA" id="ARBA00022553"/>
    </source>
</evidence>
<evidence type="ECO:0000256" key="6">
    <source>
        <dbReference type="ARBA" id="ARBA00013073"/>
    </source>
</evidence>
<evidence type="ECO:0000256" key="7">
    <source>
        <dbReference type="ARBA" id="ARBA00022450"/>
    </source>
</evidence>
<dbReference type="Gene3D" id="3.30.559.30">
    <property type="entry name" value="Nonribosomal peptide synthetase, condensation domain"/>
    <property type="match status" value="1"/>
</dbReference>
<comment type="catalytic activity">
    <reaction evidence="17">
        <text>(S)-2-amino-6-oxohexanoate + NADP(+) + H2O = L-2-aminoadipate + NADPH + 2 H(+)</text>
        <dbReference type="Rhea" id="RHEA:12304"/>
        <dbReference type="ChEBI" id="CHEBI:15377"/>
        <dbReference type="ChEBI" id="CHEBI:15378"/>
        <dbReference type="ChEBI" id="CHEBI:57783"/>
        <dbReference type="ChEBI" id="CHEBI:58321"/>
        <dbReference type="ChEBI" id="CHEBI:58349"/>
        <dbReference type="ChEBI" id="CHEBI:58672"/>
        <dbReference type="EC" id="1.2.1.31"/>
    </reaction>
</comment>
<feature type="region of interest" description="Disordered" evidence="18">
    <location>
        <begin position="905"/>
        <end position="932"/>
    </location>
</feature>
<dbReference type="STRING" id="1754192.A0A1Y1WPF9"/>
<keyword evidence="10" id="KW-0521">NADP</keyword>
<keyword evidence="8" id="KW-0597">Phosphoprotein</keyword>
<feature type="domain" description="Carrier" evidence="19">
    <location>
        <begin position="827"/>
        <end position="903"/>
    </location>
</feature>
<comment type="similarity">
    <text evidence="4">Belongs to the ATP-dependent AMP-binding enzyme family.</text>
</comment>
<evidence type="ECO:0000256" key="1">
    <source>
        <dbReference type="ARBA" id="ARBA00001957"/>
    </source>
</evidence>
<dbReference type="PROSITE" id="PS50075">
    <property type="entry name" value="CARRIER"/>
    <property type="match status" value="1"/>
</dbReference>
<evidence type="ECO:0000256" key="11">
    <source>
        <dbReference type="ARBA" id="ARBA00023002"/>
    </source>
</evidence>
<comment type="catalytic activity">
    <reaction evidence="15">
        <text>(S)-2-amino-6-oxohexanoate + AMP + diphosphate + NADP(+) = L-2-aminoadipate + ATP + NADPH + H(+)</text>
        <dbReference type="Rhea" id="RHEA:46936"/>
        <dbReference type="ChEBI" id="CHEBI:15378"/>
        <dbReference type="ChEBI" id="CHEBI:30616"/>
        <dbReference type="ChEBI" id="CHEBI:33019"/>
        <dbReference type="ChEBI" id="CHEBI:57783"/>
        <dbReference type="ChEBI" id="CHEBI:58321"/>
        <dbReference type="ChEBI" id="CHEBI:58349"/>
        <dbReference type="ChEBI" id="CHEBI:58672"/>
        <dbReference type="ChEBI" id="CHEBI:456215"/>
        <dbReference type="EC" id="1.2.1.95"/>
    </reaction>
</comment>
<evidence type="ECO:0000256" key="2">
    <source>
        <dbReference type="ARBA" id="ARBA00003499"/>
    </source>
</evidence>
<dbReference type="PROSITE" id="PS00012">
    <property type="entry name" value="PHOSPHOPANTETHEINE"/>
    <property type="match status" value="1"/>
</dbReference>
<dbReference type="Gene3D" id="1.10.1200.10">
    <property type="entry name" value="ACP-like"/>
    <property type="match status" value="1"/>
</dbReference>
<dbReference type="Gene3D" id="3.40.50.12780">
    <property type="entry name" value="N-terminal domain of ligase-like"/>
    <property type="match status" value="1"/>
</dbReference>
<dbReference type="FunFam" id="3.30.300.30:FF:000010">
    <property type="entry name" value="Enterobactin synthetase component F"/>
    <property type="match status" value="1"/>
</dbReference>
<proteinExistence type="inferred from homology"/>
<evidence type="ECO:0000313" key="20">
    <source>
        <dbReference type="EMBL" id="ORX75410.1"/>
    </source>
</evidence>
<dbReference type="SUPFAM" id="SSF47336">
    <property type="entry name" value="ACP-like"/>
    <property type="match status" value="1"/>
</dbReference>
<comment type="catalytic activity">
    <reaction evidence="16">
        <text>(S)-2-amino-6-oxohexanoate + NAD(+) + H2O = L-2-aminoadipate + NADH + 2 H(+)</text>
        <dbReference type="Rhea" id="RHEA:12308"/>
        <dbReference type="ChEBI" id="CHEBI:15377"/>
        <dbReference type="ChEBI" id="CHEBI:15378"/>
        <dbReference type="ChEBI" id="CHEBI:57540"/>
        <dbReference type="ChEBI" id="CHEBI:57945"/>
        <dbReference type="ChEBI" id="CHEBI:58321"/>
        <dbReference type="ChEBI" id="CHEBI:58672"/>
        <dbReference type="EC" id="1.2.1.31"/>
    </reaction>
</comment>
<dbReference type="Pfam" id="PF00550">
    <property type="entry name" value="PP-binding"/>
    <property type="match status" value="1"/>
</dbReference>
<keyword evidence="11" id="KW-0560">Oxidoreductase</keyword>
<dbReference type="NCBIfam" id="TIGR01733">
    <property type="entry name" value="AA-adenyl-dom"/>
    <property type="match status" value="1"/>
</dbReference>
<evidence type="ECO:0000256" key="16">
    <source>
        <dbReference type="ARBA" id="ARBA00048414"/>
    </source>
</evidence>
<comment type="caution">
    <text evidence="20">The sequence shown here is derived from an EMBL/GenBank/DDBJ whole genome shotgun (WGS) entry which is preliminary data.</text>
</comment>
<sequence>MTDYENKLNFWKKNLANLTDIQLPTDYARSLPLKIVESTKSVSLPENVSYAIYQLSTNPTTKRFQGSPFTILLAAFSVLIHKYVNEEDITVGSSSHSCNPLVLRFQITDEDTLDSIIEKIEKVEEEAEANEIKFSDIVDAFTVPNEVIQPSLFKVRFFNATDINNETLESSTNPCDLTVSISQTQTLRRLLPINIKATYNSTLFEEARITEMLNQLEQVLLIASENRSLPISKYSLVTEEIKPILPDPTADLHWEQFEGAITDIFARNAKEFPDRVFVTQTYEDGSIKQYDYKKMNGAANIVANYLLANGIKREDVVMIYAFRDVDLIAAIMGVLKAGATFSVIDPAYPPKRQNIYLEVAQPKGLIVLKKAGILHDEVEEYVRTGLNIITRIPALGFDDNGVLMGGVENGKDIFDNVRDEYEAKEPGVVIGPDSIGTLSFTSGSTGIPKGVRGRHFSLTHFYPWMREEFGLSDKDKFTLLSGIAHDPIQRDIFTPIFLGAQLLVPTAEDIGTPGRLAEWMSRNEITVTHLTPAMGQLLSANAVTPIPSLRNAFFVGDVLTKRDIKRLQNLAKYTTIINMYGTTETQRAVSYLKIPSVTENPSFIAQQKNIMPAGRGMKDVQLLVVNKAGLLCGVGEVGEIYVRSSGLSEGYLMLPEVTQAKFLQNKFNTNPIPSTKDLPFFKGPRDRMYKSGDLGRYRADGNVECTGRADDQVKIRGFRIELGEIDTHLSQHPNVRENVTLVRRDKNEEKTLVTYFVAMGEYENDNVLIRNIRDYLKKKLPSYAIPSVFARLNKMPLTPNGKIDKNSLPFPDTLLTQPTTKKENVNKDMTDTEKTIYDIWMELINVQGDLSIDDNFFDIGGHSILATRLVFQLRNTFSVDVPLGFVFKVPTIRGMATEIDHLRGNNVSSTTFGPNNEEQHVEGSKPVSDDEAKEEAVDYAADVEALDDPKISSEGLPALTFPGQNATLFLTGATGFLGTNILSIYLQKNPNAKVYCLVRAKSDELAFERLKKNALAYMTWNEEWEKNQNVVAVCGDLSQEHFGIAEDKWQQLCKEIDLIIHNGAMVHWVYPYNKLRAINVLSTIQCLKMASTDHLKPFYFVSSTSVLDTDYYVQLAAFEKGAVMESDDLEGSRTGLGNGYGQSKWVSEKLIYKAKERGVPACVIRPGYIVGHTKNGMLNTDDFIIRMMTGCVQLKLSPNIQNTLNTCPVDYVAGAIVQIASDEKWLKNRVYHMWNTPRICFNDIFEEMQLHGYDIKNVGYVEWSNALMNMTLSSGDNALFPLLHFVLDDLPNSSKSPSLNDDNTRAAIAGTDVPVVNVKDMVGKYLAYLIKVGLLPPPTNKDAPKQIPDIGEITVTETVGRHRQL</sequence>
<dbReference type="SUPFAM" id="SSF52777">
    <property type="entry name" value="CoA-dependent acyltransferases"/>
    <property type="match status" value="1"/>
</dbReference>
<dbReference type="Pfam" id="PF00668">
    <property type="entry name" value="Condensation"/>
    <property type="match status" value="1"/>
</dbReference>
<name>A0A1Y1WPF9_9FUNG</name>
<dbReference type="InterPro" id="IPR014397">
    <property type="entry name" value="Lys2"/>
</dbReference>
<dbReference type="PROSITE" id="PS00455">
    <property type="entry name" value="AMP_BINDING"/>
    <property type="match status" value="1"/>
</dbReference>
<dbReference type="OrthoDB" id="329835at2759"/>
<keyword evidence="12" id="KW-0457">Lysine biosynthesis</keyword>
<dbReference type="EMBL" id="MCFG01000358">
    <property type="protein sequence ID" value="ORX75410.1"/>
    <property type="molecule type" value="Genomic_DNA"/>
</dbReference>
<dbReference type="InterPro" id="IPR042099">
    <property type="entry name" value="ANL_N_sf"/>
</dbReference>
<evidence type="ECO:0000256" key="4">
    <source>
        <dbReference type="ARBA" id="ARBA00006432"/>
    </source>
</evidence>
<dbReference type="InterPro" id="IPR025110">
    <property type="entry name" value="AMP-bd_C"/>
</dbReference>
<dbReference type="SUPFAM" id="SSF51735">
    <property type="entry name" value="NAD(P)-binding Rossmann-fold domains"/>
    <property type="match status" value="1"/>
</dbReference>
<dbReference type="InterPro" id="IPR010080">
    <property type="entry name" value="Thioester_reductase-like_dom"/>
</dbReference>
<dbReference type="NCBIfam" id="TIGR03443">
    <property type="entry name" value="alpha_am_amid"/>
    <property type="match status" value="1"/>
</dbReference>
<comment type="cofactor">
    <cofactor evidence="1">
        <name>pantetheine 4'-phosphate</name>
        <dbReference type="ChEBI" id="CHEBI:47942"/>
    </cofactor>
</comment>
<dbReference type="InterPro" id="IPR045851">
    <property type="entry name" value="AMP-bd_C_sf"/>
</dbReference>
<reference evidence="20 21" key="2">
    <citation type="submission" date="2016-08" db="EMBL/GenBank/DDBJ databases">
        <title>Pervasive Adenine N6-methylation of Active Genes in Fungi.</title>
        <authorList>
            <consortium name="DOE Joint Genome Institute"/>
            <person name="Mondo S.J."/>
            <person name="Dannebaum R.O."/>
            <person name="Kuo R.C."/>
            <person name="Labutti K."/>
            <person name="Haridas S."/>
            <person name="Kuo A."/>
            <person name="Salamov A."/>
            <person name="Ahrendt S.R."/>
            <person name="Lipzen A."/>
            <person name="Sullivan W."/>
            <person name="Andreopoulos W.B."/>
            <person name="Clum A."/>
            <person name="Lindquist E."/>
            <person name="Daum C."/>
            <person name="Ramamoorthy G.K."/>
            <person name="Gryganskyi A."/>
            <person name="Culley D."/>
            <person name="Magnuson J.K."/>
            <person name="James T.Y."/>
            <person name="O'Malley M.A."/>
            <person name="Stajich J.E."/>
            <person name="Spatafora J.W."/>
            <person name="Visel A."/>
            <person name="Grigoriev I.V."/>
        </authorList>
    </citation>
    <scope>NUCLEOTIDE SEQUENCE [LARGE SCALE GENOMIC DNA]</scope>
    <source>
        <strain evidence="20 21">S4</strain>
    </source>
</reference>
<keyword evidence="9" id="KW-0028">Amino-acid biosynthesis</keyword>
<dbReference type="InterPro" id="IPR001242">
    <property type="entry name" value="Condensation_dom"/>
</dbReference>
<dbReference type="EC" id="1.2.1.31" evidence="6"/>
<dbReference type="GO" id="GO:0004043">
    <property type="term" value="F:L-aminoadipate-semialdehyde dehydrogenase [NAD(P)+] activity"/>
    <property type="evidence" value="ECO:0007669"/>
    <property type="project" value="UniProtKB-EC"/>
</dbReference>
<dbReference type="InterPro" id="IPR000873">
    <property type="entry name" value="AMP-dep_synth/lig_dom"/>
</dbReference>
<dbReference type="UniPathway" id="UPA00033">
    <property type="reaction ID" value="UER00032"/>
</dbReference>
<reference evidence="20 21" key="1">
    <citation type="submission" date="2016-08" db="EMBL/GenBank/DDBJ databases">
        <title>A Parts List for Fungal Cellulosomes Revealed by Comparative Genomics.</title>
        <authorList>
            <consortium name="DOE Joint Genome Institute"/>
            <person name="Haitjema C.H."/>
            <person name="Gilmore S.P."/>
            <person name="Henske J.K."/>
            <person name="Solomon K.V."/>
            <person name="De Groot R."/>
            <person name="Kuo A."/>
            <person name="Mondo S.J."/>
            <person name="Salamov A.A."/>
            <person name="Labutti K."/>
            <person name="Zhao Z."/>
            <person name="Chiniquy J."/>
            <person name="Barry K."/>
            <person name="Brewer H.M."/>
            <person name="Purvine S.O."/>
            <person name="Wright A.T."/>
            <person name="Boxma B."/>
            <person name="Van Alen T."/>
            <person name="Hackstein J.H."/>
            <person name="Baker S.E."/>
            <person name="Grigoriev I.V."/>
            <person name="O'Malley M.A."/>
        </authorList>
    </citation>
    <scope>NUCLEOTIDE SEQUENCE [LARGE SCALE GENOMIC DNA]</scope>
    <source>
        <strain evidence="20 21">S4</strain>
    </source>
</reference>
<evidence type="ECO:0000313" key="21">
    <source>
        <dbReference type="Proteomes" id="UP000193944"/>
    </source>
</evidence>
<dbReference type="InterPro" id="IPR020845">
    <property type="entry name" value="AMP-binding_CS"/>
</dbReference>
<dbReference type="InterPro" id="IPR013120">
    <property type="entry name" value="FAR_NAD-bd"/>
</dbReference>
<feature type="compositionally biased region" description="Polar residues" evidence="18">
    <location>
        <begin position="905"/>
        <end position="916"/>
    </location>
</feature>
<dbReference type="InterPro" id="IPR009081">
    <property type="entry name" value="PP-bd_ACP"/>
</dbReference>
<accession>A0A1Y1WPF9</accession>
<evidence type="ECO:0000256" key="15">
    <source>
        <dbReference type="ARBA" id="ARBA00048260"/>
    </source>
</evidence>
<dbReference type="NCBIfam" id="TIGR01746">
    <property type="entry name" value="Thioester-redct"/>
    <property type="match status" value="1"/>
</dbReference>
<evidence type="ECO:0000256" key="14">
    <source>
        <dbReference type="ARBA" id="ARBA00032195"/>
    </source>
</evidence>
<keyword evidence="21" id="KW-1185">Reference proteome</keyword>
<dbReference type="Pfam" id="PF13193">
    <property type="entry name" value="AMP-binding_C"/>
    <property type="match status" value="1"/>
</dbReference>
<evidence type="ECO:0000256" key="13">
    <source>
        <dbReference type="ARBA" id="ARBA00031335"/>
    </source>
</evidence>
<dbReference type="Gene3D" id="3.40.50.720">
    <property type="entry name" value="NAD(P)-binding Rossmann-like Domain"/>
    <property type="match status" value="1"/>
</dbReference>
<dbReference type="PANTHER" id="PTHR44845:SF1">
    <property type="entry name" value="L-2-AMINOADIPATE REDUCTASE"/>
    <property type="match status" value="1"/>
</dbReference>
<dbReference type="InterPro" id="IPR036736">
    <property type="entry name" value="ACP-like_sf"/>
</dbReference>
<dbReference type="Gene3D" id="3.30.300.30">
    <property type="match status" value="1"/>
</dbReference>
<evidence type="ECO:0000256" key="5">
    <source>
        <dbReference type="ARBA" id="ARBA00012913"/>
    </source>
</evidence>
<dbReference type="PANTHER" id="PTHR44845">
    <property type="entry name" value="CARRIER DOMAIN-CONTAINING PROTEIN"/>
    <property type="match status" value="1"/>
</dbReference>
<keyword evidence="7" id="KW-0596">Phosphopantetheine</keyword>
<comment type="function">
    <text evidence="2">Catalyzes the activation of alpha-aminoadipate by ATP-dependent adenylation and the reduction of activated alpha-aminoadipate by NADPH. The activated alpha-aminoadipate is bound to the phosphopantheinyl group of the enzyme itself before it is reduced to (S)-2-amino-6-oxohexanoate.</text>
</comment>
<dbReference type="Pfam" id="PF00501">
    <property type="entry name" value="AMP-binding"/>
    <property type="match status" value="1"/>
</dbReference>
<evidence type="ECO:0000256" key="10">
    <source>
        <dbReference type="ARBA" id="ARBA00022857"/>
    </source>
</evidence>
<evidence type="ECO:0000256" key="12">
    <source>
        <dbReference type="ARBA" id="ARBA00023154"/>
    </source>
</evidence>
<organism evidence="20 21">
    <name type="scientific">Anaeromyces robustus</name>
    <dbReference type="NCBI Taxonomy" id="1754192"/>
    <lineage>
        <taxon>Eukaryota</taxon>
        <taxon>Fungi</taxon>
        <taxon>Fungi incertae sedis</taxon>
        <taxon>Chytridiomycota</taxon>
        <taxon>Chytridiomycota incertae sedis</taxon>
        <taxon>Neocallimastigomycetes</taxon>
        <taxon>Neocallimastigales</taxon>
        <taxon>Neocallimastigaceae</taxon>
        <taxon>Anaeromyces</taxon>
    </lineage>
</organism>
<feature type="compositionally biased region" description="Basic and acidic residues" evidence="18">
    <location>
        <begin position="917"/>
        <end position="932"/>
    </location>
</feature>
<dbReference type="InterPro" id="IPR010071">
    <property type="entry name" value="AA_adenyl_dom"/>
</dbReference>
<dbReference type="GO" id="GO:0044550">
    <property type="term" value="P:secondary metabolite biosynthetic process"/>
    <property type="evidence" value="ECO:0007669"/>
    <property type="project" value="UniProtKB-ARBA"/>
</dbReference>